<reference evidence="2 3" key="1">
    <citation type="journal article" date="2016" name="Front. Microbiol.">
        <title>Comprehensive Phylogenetic Analysis of Bovine Non-aureus Staphylococci Species Based on Whole-Genome Sequencing.</title>
        <authorList>
            <person name="Naushad S."/>
            <person name="Barkema H.W."/>
            <person name="Luby C."/>
            <person name="Condas L.A."/>
            <person name="Nobrega D.B."/>
            <person name="Carson D.A."/>
            <person name="De Buck J."/>
        </authorList>
    </citation>
    <scope>NUCLEOTIDE SEQUENCE [LARGE SCALE GENOMIC DNA]</scope>
    <source>
        <strain evidence="2 3">SNUC 2993</strain>
    </source>
</reference>
<keyword evidence="1" id="KW-1133">Transmembrane helix</keyword>
<keyword evidence="1" id="KW-0472">Membrane</keyword>
<dbReference type="RefSeq" id="WP_075778780.1">
    <property type="nucleotide sequence ID" value="NZ_JAIBNN010000001.1"/>
</dbReference>
<dbReference type="AlphaFoldDB" id="A0A2T4PYA1"/>
<proteinExistence type="predicted"/>
<evidence type="ECO:0000256" key="1">
    <source>
        <dbReference type="SAM" id="Phobius"/>
    </source>
</evidence>
<organism evidence="2 3">
    <name type="scientific">Staphylococcus warneri</name>
    <dbReference type="NCBI Taxonomy" id="1292"/>
    <lineage>
        <taxon>Bacteria</taxon>
        <taxon>Bacillati</taxon>
        <taxon>Bacillota</taxon>
        <taxon>Bacilli</taxon>
        <taxon>Bacillales</taxon>
        <taxon>Staphylococcaceae</taxon>
        <taxon>Staphylococcus</taxon>
    </lineage>
</organism>
<feature type="transmembrane region" description="Helical" evidence="1">
    <location>
        <begin position="66"/>
        <end position="99"/>
    </location>
</feature>
<dbReference type="EMBL" id="PZEV01000043">
    <property type="protein sequence ID" value="PTI49947.1"/>
    <property type="molecule type" value="Genomic_DNA"/>
</dbReference>
<dbReference type="Proteomes" id="UP000240717">
    <property type="component" value="Unassembled WGS sequence"/>
</dbReference>
<comment type="caution">
    <text evidence="2">The sequence shown here is derived from an EMBL/GenBank/DDBJ whole genome shotgun (WGS) entry which is preliminary data.</text>
</comment>
<gene>
    <name evidence="2" type="ORF">BU085_10585</name>
</gene>
<feature type="transmembrane region" description="Helical" evidence="1">
    <location>
        <begin position="105"/>
        <end position="128"/>
    </location>
</feature>
<evidence type="ECO:0000313" key="2">
    <source>
        <dbReference type="EMBL" id="PTI49947.1"/>
    </source>
</evidence>
<keyword evidence="1" id="KW-0812">Transmembrane</keyword>
<name>A0A2T4PYA1_STAWA</name>
<protein>
    <recommendedName>
        <fullName evidence="4">Staphylococcal protein</fullName>
    </recommendedName>
</protein>
<accession>A0A2T4PYA1</accession>
<evidence type="ECO:0008006" key="4">
    <source>
        <dbReference type="Google" id="ProtNLM"/>
    </source>
</evidence>
<dbReference type="STRING" id="1194526.A284_04905"/>
<evidence type="ECO:0000313" key="3">
    <source>
        <dbReference type="Proteomes" id="UP000240717"/>
    </source>
</evidence>
<sequence length="151" mass="17372">MDKNTFSARVKKQLWFLNKTEKDQLNQELNQLNEHDADVLNKPVKFSNQFLRTHVFQQKMISSFSLVLLLMGIVFTYVILLGGFLFGLITSLTAVNYFINPQVTLSTMTVTLIIVGAILLMIVSLFLIKKVTAFFTKKLLEYKFNKQNTNV</sequence>